<evidence type="ECO:0000313" key="2">
    <source>
        <dbReference type="Proteomes" id="UP000828048"/>
    </source>
</evidence>
<proteinExistence type="predicted"/>
<evidence type="ECO:0000313" key="1">
    <source>
        <dbReference type="EMBL" id="KAH7845353.1"/>
    </source>
</evidence>
<protein>
    <submittedName>
        <fullName evidence="1">Uncharacterized protein</fullName>
    </submittedName>
</protein>
<dbReference type="EMBL" id="CM037155">
    <property type="protein sequence ID" value="KAH7845353.1"/>
    <property type="molecule type" value="Genomic_DNA"/>
</dbReference>
<dbReference type="Proteomes" id="UP000828048">
    <property type="component" value="Chromosome 5"/>
</dbReference>
<organism evidence="1 2">
    <name type="scientific">Vaccinium darrowii</name>
    <dbReference type="NCBI Taxonomy" id="229202"/>
    <lineage>
        <taxon>Eukaryota</taxon>
        <taxon>Viridiplantae</taxon>
        <taxon>Streptophyta</taxon>
        <taxon>Embryophyta</taxon>
        <taxon>Tracheophyta</taxon>
        <taxon>Spermatophyta</taxon>
        <taxon>Magnoliopsida</taxon>
        <taxon>eudicotyledons</taxon>
        <taxon>Gunneridae</taxon>
        <taxon>Pentapetalae</taxon>
        <taxon>asterids</taxon>
        <taxon>Ericales</taxon>
        <taxon>Ericaceae</taxon>
        <taxon>Vaccinioideae</taxon>
        <taxon>Vaccinieae</taxon>
        <taxon>Vaccinium</taxon>
    </lineage>
</organism>
<sequence length="281" mass="32897">MKRFSNPETLGAMVSPFQEKRNRKHKTTYSREFQAMLDGLEEEDRTEESSKNGEKKRRLSLEKVKALEKIFEEDSKLEAGQKFKIAQELRLEPRQVAIWFQNRRARWKTRLLERDYGVLKADYEALKLKFDELEKQKHGLVAEVTQLREKLGEENTKSNHPVQEATLLLESQINISEQTNSDYKNLKTANSLEIKDGFSERNCIVHLNDENDLNSHLPIQSPPPSSCSTIESSSSMFSPWMNYFQLLESRAKGYQQHQFVKLEEQSTLFCTQEELLHYFLS</sequence>
<name>A0ACB7XX45_9ERIC</name>
<accession>A0ACB7XX45</accession>
<reference evidence="1 2" key="1">
    <citation type="journal article" date="2021" name="Hortic Res">
        <title>High-quality reference genome and annotation aids understanding of berry development for evergreen blueberry (Vaccinium darrowii).</title>
        <authorList>
            <person name="Yu J."/>
            <person name="Hulse-Kemp A.M."/>
            <person name="Babiker E."/>
            <person name="Staton M."/>
        </authorList>
    </citation>
    <scope>NUCLEOTIDE SEQUENCE [LARGE SCALE GENOMIC DNA]</scope>
    <source>
        <strain evidence="2">cv. NJ 8807/NJ 8810</strain>
        <tissue evidence="1">Young leaf</tissue>
    </source>
</reference>
<keyword evidence="2" id="KW-1185">Reference proteome</keyword>
<comment type="caution">
    <text evidence="1">The sequence shown here is derived from an EMBL/GenBank/DDBJ whole genome shotgun (WGS) entry which is preliminary data.</text>
</comment>
<gene>
    <name evidence="1" type="ORF">Vadar_001031</name>
</gene>